<dbReference type="RefSeq" id="XP_006816718.1">
    <property type="nucleotide sequence ID" value="XM_006816655.1"/>
</dbReference>
<protein>
    <submittedName>
        <fullName evidence="3">Uncharacterized protein LOC102803889</fullName>
    </submittedName>
</protein>
<organism evidence="2 3">
    <name type="scientific">Saccoglossus kowalevskii</name>
    <name type="common">Acorn worm</name>
    <dbReference type="NCBI Taxonomy" id="10224"/>
    <lineage>
        <taxon>Eukaryota</taxon>
        <taxon>Metazoa</taxon>
        <taxon>Hemichordata</taxon>
        <taxon>Enteropneusta</taxon>
        <taxon>Harrimaniidae</taxon>
        <taxon>Saccoglossus</taxon>
    </lineage>
</organism>
<gene>
    <name evidence="3" type="primary">LOC102803889</name>
</gene>
<evidence type="ECO:0000313" key="3">
    <source>
        <dbReference type="RefSeq" id="XP_006816718.1"/>
    </source>
</evidence>
<proteinExistence type="predicted"/>
<keyword evidence="2" id="KW-1185">Reference proteome</keyword>
<accession>A0ABM0M9M7</accession>
<sequence length="354" mass="39649">MDEWTEMAPTFKEFILKCGVSKRAASNDTKKIAQRECKLVMAGCLLLFARSNKMSAAQYFNSLIMAGGNCDAMVYRRLNAIGVCMSHTSVMNKLDNFTAICDKPVRRWKSDIEQQCIGVTATVQTESSISAGYSVVFDNLDLNKKARHMTGEHRNQDFHFVNTYAVKDRVNCENLPDDAPICDILKLPNTVFLPTAADHKALKSDFAEIIIRIIVQEMSFFTKHFSNTMVRHIPHTYSEESSVKSELIPLGILIKNECKTDECIDVLKFLHQYVPGSSYQNQDVPPPNNDSLSEDERTDVTVSGDRESDESVNVDSPLSISEYAEITNENCEHGPLKKIVCTGDQLSVERAVNA</sequence>
<dbReference type="GeneID" id="102803889"/>
<evidence type="ECO:0000313" key="2">
    <source>
        <dbReference type="Proteomes" id="UP000694865"/>
    </source>
</evidence>
<feature type="region of interest" description="Disordered" evidence="1">
    <location>
        <begin position="278"/>
        <end position="317"/>
    </location>
</feature>
<evidence type="ECO:0000256" key="1">
    <source>
        <dbReference type="SAM" id="MobiDB-lite"/>
    </source>
</evidence>
<name>A0ABM0M9M7_SACKO</name>
<dbReference type="Proteomes" id="UP000694865">
    <property type="component" value="Unplaced"/>
</dbReference>
<reference evidence="3" key="1">
    <citation type="submission" date="2025-08" db="UniProtKB">
        <authorList>
            <consortium name="RefSeq"/>
        </authorList>
    </citation>
    <scope>IDENTIFICATION</scope>
    <source>
        <tissue evidence="3">Testes</tissue>
    </source>
</reference>